<dbReference type="GeneID" id="115817169"/>
<name>A0A6J2VT80_CHACN</name>
<dbReference type="SUPFAM" id="SSF52540">
    <property type="entry name" value="P-loop containing nucleoside triphosphate hydrolases"/>
    <property type="match status" value="1"/>
</dbReference>
<dbReference type="InParanoid" id="A0A6J2VT80"/>
<dbReference type="FunFam" id="3.40.50.300:FF:000366">
    <property type="entry name" value="GTPase, IMAP family member 2"/>
    <property type="match status" value="1"/>
</dbReference>
<evidence type="ECO:0000313" key="7">
    <source>
        <dbReference type="RefSeq" id="XP_030636295.1"/>
    </source>
</evidence>
<accession>A0A6J2VT80</accession>
<dbReference type="RefSeq" id="XP_030636295.1">
    <property type="nucleotide sequence ID" value="XM_030780435.1"/>
</dbReference>
<evidence type="ECO:0000256" key="4">
    <source>
        <dbReference type="SAM" id="MobiDB-lite"/>
    </source>
</evidence>
<dbReference type="GO" id="GO:0005525">
    <property type="term" value="F:GTP binding"/>
    <property type="evidence" value="ECO:0007669"/>
    <property type="project" value="UniProtKB-KW"/>
</dbReference>
<dbReference type="InterPro" id="IPR027417">
    <property type="entry name" value="P-loop_NTPase"/>
</dbReference>
<dbReference type="PROSITE" id="PS51720">
    <property type="entry name" value="G_AIG1"/>
    <property type="match status" value="1"/>
</dbReference>
<feature type="domain" description="AIG1-type G" evidence="5">
    <location>
        <begin position="4"/>
        <end position="202"/>
    </location>
</feature>
<keyword evidence="2" id="KW-0547">Nucleotide-binding</keyword>
<dbReference type="InterPro" id="IPR006703">
    <property type="entry name" value="G_AIG1"/>
</dbReference>
<feature type="region of interest" description="Disordered" evidence="4">
    <location>
        <begin position="200"/>
        <end position="228"/>
    </location>
</feature>
<proteinExistence type="inferred from homology"/>
<dbReference type="CDD" id="cd01852">
    <property type="entry name" value="AIG1"/>
    <property type="match status" value="1"/>
</dbReference>
<evidence type="ECO:0000256" key="3">
    <source>
        <dbReference type="ARBA" id="ARBA00023134"/>
    </source>
</evidence>
<gene>
    <name evidence="7" type="primary">LOC115817169</name>
</gene>
<dbReference type="PANTHER" id="PTHR10903">
    <property type="entry name" value="GTPASE, IMAP FAMILY MEMBER-RELATED"/>
    <property type="match status" value="1"/>
</dbReference>
<dbReference type="Gene3D" id="3.40.50.300">
    <property type="entry name" value="P-loop containing nucleotide triphosphate hydrolases"/>
    <property type="match status" value="1"/>
</dbReference>
<feature type="compositionally biased region" description="Basic and acidic residues" evidence="4">
    <location>
        <begin position="200"/>
        <end position="216"/>
    </location>
</feature>
<keyword evidence="6" id="KW-1185">Reference proteome</keyword>
<evidence type="ECO:0000256" key="1">
    <source>
        <dbReference type="ARBA" id="ARBA00008535"/>
    </source>
</evidence>
<dbReference type="OrthoDB" id="5985928at2759"/>
<dbReference type="Pfam" id="PF04548">
    <property type="entry name" value="AIG1"/>
    <property type="match status" value="1"/>
</dbReference>
<keyword evidence="3" id="KW-0342">GTP-binding</keyword>
<dbReference type="PANTHER" id="PTHR10903:SF170">
    <property type="entry name" value="GTPASE IMAP FAMILY MEMBER 7"/>
    <property type="match status" value="1"/>
</dbReference>
<dbReference type="Proteomes" id="UP000504632">
    <property type="component" value="Chromosome 7"/>
</dbReference>
<comment type="similarity">
    <text evidence="1">Belongs to the TRAFAC class TrmE-Era-EngA-EngB-Septin-like GTPase superfamily. AIG1/Toc34/Toc159-like paraseptin GTPase family. IAN subfamily.</text>
</comment>
<organism evidence="6 7">
    <name type="scientific">Chanos chanos</name>
    <name type="common">Milkfish</name>
    <name type="synonym">Mugil chanos</name>
    <dbReference type="NCBI Taxonomy" id="29144"/>
    <lineage>
        <taxon>Eukaryota</taxon>
        <taxon>Metazoa</taxon>
        <taxon>Chordata</taxon>
        <taxon>Craniata</taxon>
        <taxon>Vertebrata</taxon>
        <taxon>Euteleostomi</taxon>
        <taxon>Actinopterygii</taxon>
        <taxon>Neopterygii</taxon>
        <taxon>Teleostei</taxon>
        <taxon>Ostariophysi</taxon>
        <taxon>Gonorynchiformes</taxon>
        <taxon>Chanidae</taxon>
        <taxon>Chanos</taxon>
    </lineage>
</organism>
<dbReference type="AlphaFoldDB" id="A0A6J2VT80"/>
<reference evidence="7" key="1">
    <citation type="submission" date="2025-08" db="UniProtKB">
        <authorList>
            <consortium name="RefSeq"/>
        </authorList>
    </citation>
    <scope>IDENTIFICATION</scope>
</reference>
<sequence>MALSSNLRIVLVGKTGSGKSSTGNTILGRQAFEADASPLSVTKQCCRHDGKHGDRNISVIDTPGIFDTCCSEDQLRAEIEKCIYMSLPGPHVFLLVIRLNRFTKEERNAVKWIQDNFGENASLHTILLFTYADQLNGKSVNQYIKESISLRRLVHSCGMRYHVLNNVDVSSDTQVMELLEKIDAMVKRNGEYYTNEMYEEAQREVKKEEERKRKEEEETEISLVFKDS</sequence>
<protein>
    <submittedName>
        <fullName evidence="7">GTPase IMAP family member 7-like</fullName>
    </submittedName>
</protein>
<evidence type="ECO:0000256" key="2">
    <source>
        <dbReference type="ARBA" id="ARBA00022741"/>
    </source>
</evidence>
<dbReference type="InterPro" id="IPR045058">
    <property type="entry name" value="GIMA/IAN/Toc"/>
</dbReference>
<evidence type="ECO:0000313" key="6">
    <source>
        <dbReference type="Proteomes" id="UP000504632"/>
    </source>
</evidence>
<evidence type="ECO:0000259" key="5">
    <source>
        <dbReference type="PROSITE" id="PS51720"/>
    </source>
</evidence>